<gene>
    <name evidence="2" type="ORF">Sradi_3347700</name>
</gene>
<dbReference type="EMBL" id="JACGWJ010000014">
    <property type="protein sequence ID" value="KAL0374320.1"/>
    <property type="molecule type" value="Genomic_DNA"/>
</dbReference>
<sequence length="68" mass="7354">MRPSPPLPPPSPDPATVGLTLPMFHLSIPLVPKLPQPPSNAPTTDDDTTKGHHRDDEDKEDVIDVALQ</sequence>
<name>A0AAW2R2S7_SESRA</name>
<evidence type="ECO:0000313" key="2">
    <source>
        <dbReference type="EMBL" id="KAL0374320.1"/>
    </source>
</evidence>
<feature type="compositionally biased region" description="Basic and acidic residues" evidence="1">
    <location>
        <begin position="47"/>
        <end position="56"/>
    </location>
</feature>
<reference evidence="2" key="2">
    <citation type="journal article" date="2024" name="Plant">
        <title>Genomic evolution and insights into agronomic trait innovations of Sesamum species.</title>
        <authorList>
            <person name="Miao H."/>
            <person name="Wang L."/>
            <person name="Qu L."/>
            <person name="Liu H."/>
            <person name="Sun Y."/>
            <person name="Le M."/>
            <person name="Wang Q."/>
            <person name="Wei S."/>
            <person name="Zheng Y."/>
            <person name="Lin W."/>
            <person name="Duan Y."/>
            <person name="Cao H."/>
            <person name="Xiong S."/>
            <person name="Wang X."/>
            <person name="Wei L."/>
            <person name="Li C."/>
            <person name="Ma Q."/>
            <person name="Ju M."/>
            <person name="Zhao R."/>
            <person name="Li G."/>
            <person name="Mu C."/>
            <person name="Tian Q."/>
            <person name="Mei H."/>
            <person name="Zhang T."/>
            <person name="Gao T."/>
            <person name="Zhang H."/>
        </authorList>
    </citation>
    <scope>NUCLEOTIDE SEQUENCE</scope>
    <source>
        <strain evidence="2">G02</strain>
    </source>
</reference>
<feature type="region of interest" description="Disordered" evidence="1">
    <location>
        <begin position="29"/>
        <end position="68"/>
    </location>
</feature>
<feature type="compositionally biased region" description="Acidic residues" evidence="1">
    <location>
        <begin position="57"/>
        <end position="68"/>
    </location>
</feature>
<accession>A0AAW2R2S7</accession>
<proteinExistence type="predicted"/>
<dbReference type="AlphaFoldDB" id="A0AAW2R2S7"/>
<protein>
    <submittedName>
        <fullName evidence="2">Uncharacterized protein</fullName>
    </submittedName>
</protein>
<organism evidence="2">
    <name type="scientific">Sesamum radiatum</name>
    <name type="common">Black benniseed</name>
    <dbReference type="NCBI Taxonomy" id="300843"/>
    <lineage>
        <taxon>Eukaryota</taxon>
        <taxon>Viridiplantae</taxon>
        <taxon>Streptophyta</taxon>
        <taxon>Embryophyta</taxon>
        <taxon>Tracheophyta</taxon>
        <taxon>Spermatophyta</taxon>
        <taxon>Magnoliopsida</taxon>
        <taxon>eudicotyledons</taxon>
        <taxon>Gunneridae</taxon>
        <taxon>Pentapetalae</taxon>
        <taxon>asterids</taxon>
        <taxon>lamiids</taxon>
        <taxon>Lamiales</taxon>
        <taxon>Pedaliaceae</taxon>
        <taxon>Sesamum</taxon>
    </lineage>
</organism>
<evidence type="ECO:0000256" key="1">
    <source>
        <dbReference type="SAM" id="MobiDB-lite"/>
    </source>
</evidence>
<comment type="caution">
    <text evidence="2">The sequence shown here is derived from an EMBL/GenBank/DDBJ whole genome shotgun (WGS) entry which is preliminary data.</text>
</comment>
<reference evidence="2" key="1">
    <citation type="submission" date="2020-06" db="EMBL/GenBank/DDBJ databases">
        <authorList>
            <person name="Li T."/>
            <person name="Hu X."/>
            <person name="Zhang T."/>
            <person name="Song X."/>
            <person name="Zhang H."/>
            <person name="Dai N."/>
            <person name="Sheng W."/>
            <person name="Hou X."/>
            <person name="Wei L."/>
        </authorList>
    </citation>
    <scope>NUCLEOTIDE SEQUENCE</scope>
    <source>
        <strain evidence="2">G02</strain>
        <tissue evidence="2">Leaf</tissue>
    </source>
</reference>